<evidence type="ECO:0000313" key="5">
    <source>
        <dbReference type="EMBL" id="KFA65638.1"/>
    </source>
</evidence>
<evidence type="ECO:0000256" key="2">
    <source>
        <dbReference type="PROSITE-ProRule" id="PRU00192"/>
    </source>
</evidence>
<feature type="compositionally biased region" description="Polar residues" evidence="3">
    <location>
        <begin position="815"/>
        <end position="824"/>
    </location>
</feature>
<dbReference type="PRINTS" id="PR01217">
    <property type="entry name" value="PRICHEXTENSN"/>
</dbReference>
<dbReference type="InterPro" id="IPR036028">
    <property type="entry name" value="SH3-like_dom_sf"/>
</dbReference>
<feature type="domain" description="SH3" evidence="4">
    <location>
        <begin position="2"/>
        <end position="66"/>
    </location>
</feature>
<dbReference type="Gene3D" id="2.30.30.40">
    <property type="entry name" value="SH3 Domains"/>
    <property type="match status" value="1"/>
</dbReference>
<dbReference type="HOGENOM" id="CLU_003021_1_0_1"/>
<feature type="compositionally biased region" description="Low complexity" evidence="3">
    <location>
        <begin position="311"/>
        <end position="320"/>
    </location>
</feature>
<dbReference type="FunCoup" id="A0A084QNV3">
    <property type="interactions" value="145"/>
</dbReference>
<name>A0A084QNV3_STAC4</name>
<dbReference type="EMBL" id="KL660580">
    <property type="protein sequence ID" value="KFA65638.1"/>
    <property type="molecule type" value="Genomic_DNA"/>
</dbReference>
<feature type="compositionally biased region" description="Pro residues" evidence="3">
    <location>
        <begin position="92"/>
        <end position="106"/>
    </location>
</feature>
<feature type="compositionally biased region" description="Low complexity" evidence="3">
    <location>
        <begin position="509"/>
        <end position="521"/>
    </location>
</feature>
<dbReference type="OrthoDB" id="207120at2759"/>
<dbReference type="InterPro" id="IPR035552">
    <property type="entry name" value="Mti1_SH3"/>
</dbReference>
<feature type="compositionally biased region" description="Low complexity" evidence="3">
    <location>
        <begin position="178"/>
        <end position="187"/>
    </location>
</feature>
<accession>A0A084QNV3</accession>
<dbReference type="OMA" id="TMHQKYN"/>
<keyword evidence="6" id="KW-1185">Reference proteome</keyword>
<dbReference type="PANTHER" id="PTHR45929">
    <property type="entry name" value="JAK PATHWAY SIGNAL TRANSDUCTION ADAPTOR MOLECULE"/>
    <property type="match status" value="1"/>
</dbReference>
<dbReference type="PRINTS" id="PR00452">
    <property type="entry name" value="SH3DOMAIN"/>
</dbReference>
<dbReference type="InParanoid" id="A0A084QNV3"/>
<dbReference type="InterPro" id="IPR001452">
    <property type="entry name" value="SH3_domain"/>
</dbReference>
<dbReference type="SUPFAM" id="SSF50044">
    <property type="entry name" value="SH3-domain"/>
    <property type="match status" value="1"/>
</dbReference>
<dbReference type="InterPro" id="IPR050670">
    <property type="entry name" value="STAM"/>
</dbReference>
<reference evidence="5 6" key="1">
    <citation type="journal article" date="2014" name="BMC Genomics">
        <title>Comparative genome sequencing reveals chemotype-specific gene clusters in the toxigenic black mold Stachybotrys.</title>
        <authorList>
            <person name="Semeiks J."/>
            <person name="Borek D."/>
            <person name="Otwinowski Z."/>
            <person name="Grishin N.V."/>
        </authorList>
    </citation>
    <scope>NUCLEOTIDE SEQUENCE [LARGE SCALE GENOMIC DNA]</scope>
    <source>
        <strain evidence="5 6">IBT 40285</strain>
    </source>
</reference>
<feature type="compositionally biased region" description="Basic and acidic residues" evidence="3">
    <location>
        <begin position="485"/>
        <end position="495"/>
    </location>
</feature>
<feature type="compositionally biased region" description="Polar residues" evidence="3">
    <location>
        <begin position="695"/>
        <end position="706"/>
    </location>
</feature>
<sequence length="1245" mass="134028">MAAPFRVKALYDYSSPHEDDLNFNSGQIITVTEQEDDDWYGGEYVDDVGVKQEGIFPRNFVEKVEPTAPPRPTRTRTKKDAESTRTSEDLAAPPPPPPAQEPAPEPAPEEAKPEPAPAPKPTVKSPPVEEPAPAQARPPVASPPPAEVSEPASAPAPAPPKPTEPIAAPKPAPPPAQPAAFTQAPKPKTGPPPVSEKPTASSFKDRIAAFNKSAAPPPAPFKPSGLGGSGSGFIKKPFVAPPPSRNAYVPPVKDVAPPPKIYRREEDPEVKEAEAENQDQAERAGLVPTDNNQEAADEDQPKPTSLKERIALLQKQQLEQAQRHGDSAAKKEKPKRPPKKRLESTENTELAAESEDSTAPAPHQYQADTEERSVRTSTDESQAHRAQLPPRRKSSKGPPAENVHDGNEADMSGAGDTTEGQDDTTEREDNDEAAGRVTRVPIATASSPPPVVPTVVPNTAAKDADDEDEDEEEEEEGEEEDDVDPEVRRKEELRARMAKMSGGMGFHGMFGAPMPSAPAAAPKKKKPSKVEAPPAEEGEESAPVSRAAPPVPSMMALPGLGGPRKSEDTSRPSEGDAEPTPRAVPPPVPSRAAEPEPRPEESEDDEEYDATTPAPRCVPDVPPRDQPTSPPVPGGRPAPPPVPTETRAPPAPQADLKSASDGSESGDELSAKDRRNESINLQAPQSPPLLPNPVQAISTRQDSVPTPSRPEELSPTSPTSASSKRNSRLPPPIPGSAPVPPPSQSRPPPPPPPGPLSRQSTMDDHAALPRRPAPQPAEEDDEEVTEYEGDYDTDIASSAPHKDALKSHARDSSVEDSTLQSPVSETPPKGPPPIPGAPPPRAVPPPIPTQPPPPPESKRRSVDAPRAVPPPPIPTQAPPLPDSKRRSVDSPRAAPPPPPPTKEPETAVSEDAFAAYNYSAPSRPSFSYQTPKIEEEQPIYQSPPPQSPPDRRAPPPAPSGRGPVPRQSLDVQRGGRRSLDVGRPSMESGFIANDIDLAVQSGWWRQANQVPPVLQGRRDIFVESEESTTTNQGSKTVVTRETFILFQDYSQTILTVSYDPYDPSDVELEQRHEPPPRPLRQDQMEEYYERFGRPIADAVASKKDTVVGDGTPHGLVLELLKPFRDALPPVGTRSFGALVYANMANASTTLNDVIRPGDIISIRNAKFQGKHGAMHAKYSAEVGKPDHVGIVAEWDGTKKKVRAWEQGRESRKVKQESFKLDDLRSGEVKIWRVMPRSWVGWNAQP</sequence>
<evidence type="ECO:0000313" key="6">
    <source>
        <dbReference type="Proteomes" id="UP000028524"/>
    </source>
</evidence>
<feature type="compositionally biased region" description="Pro residues" evidence="3">
    <location>
        <begin position="729"/>
        <end position="755"/>
    </location>
</feature>
<feature type="compositionally biased region" description="Polar residues" evidence="3">
    <location>
        <begin position="714"/>
        <end position="724"/>
    </location>
</feature>
<feature type="compositionally biased region" description="Pro residues" evidence="3">
    <location>
        <begin position="620"/>
        <end position="643"/>
    </location>
</feature>
<feature type="region of interest" description="Disordered" evidence="3">
    <location>
        <begin position="56"/>
        <end position="985"/>
    </location>
</feature>
<dbReference type="CDD" id="cd11887">
    <property type="entry name" value="SH3_Bbc1"/>
    <property type="match status" value="1"/>
</dbReference>
<dbReference type="InterPro" id="IPR057402">
    <property type="entry name" value="AIM3_BBC1_C"/>
</dbReference>
<organism evidence="5 6">
    <name type="scientific">Stachybotrys chlorohalonatus (strain IBT 40285)</name>
    <dbReference type="NCBI Taxonomy" id="1283841"/>
    <lineage>
        <taxon>Eukaryota</taxon>
        <taxon>Fungi</taxon>
        <taxon>Dikarya</taxon>
        <taxon>Ascomycota</taxon>
        <taxon>Pezizomycotina</taxon>
        <taxon>Sordariomycetes</taxon>
        <taxon>Hypocreomycetidae</taxon>
        <taxon>Hypocreales</taxon>
        <taxon>Stachybotryaceae</taxon>
        <taxon>Stachybotrys</taxon>
    </lineage>
</organism>
<feature type="compositionally biased region" description="Acidic residues" evidence="3">
    <location>
        <begin position="464"/>
        <end position="484"/>
    </location>
</feature>
<dbReference type="Pfam" id="PF25459">
    <property type="entry name" value="AIM3_BBC1_C"/>
    <property type="match status" value="1"/>
</dbReference>
<feature type="compositionally biased region" description="Pro residues" evidence="3">
    <location>
        <begin position="154"/>
        <end position="177"/>
    </location>
</feature>
<dbReference type="AlphaFoldDB" id="A0A084QNV3"/>
<feature type="compositionally biased region" description="Basic and acidic residues" evidence="3">
    <location>
        <begin position="369"/>
        <end position="383"/>
    </location>
</feature>
<feature type="compositionally biased region" description="Pro residues" evidence="3">
    <location>
        <begin position="828"/>
        <end position="855"/>
    </location>
</feature>
<feature type="compositionally biased region" description="Basic and acidic residues" evidence="3">
    <location>
        <begin position="299"/>
        <end position="310"/>
    </location>
</feature>
<evidence type="ECO:0000256" key="3">
    <source>
        <dbReference type="SAM" id="MobiDB-lite"/>
    </source>
</evidence>
<feature type="compositionally biased region" description="Acidic residues" evidence="3">
    <location>
        <begin position="777"/>
        <end position="793"/>
    </location>
</feature>
<keyword evidence="1 2" id="KW-0728">SH3 domain</keyword>
<proteinExistence type="predicted"/>
<feature type="compositionally biased region" description="Basic and acidic residues" evidence="3">
    <location>
        <begin position="564"/>
        <end position="574"/>
    </location>
</feature>
<feature type="compositionally biased region" description="Pro residues" evidence="3">
    <location>
        <begin position="867"/>
        <end position="881"/>
    </location>
</feature>
<protein>
    <recommendedName>
        <fullName evidence="4">SH3 domain-containing protein</fullName>
    </recommendedName>
</protein>
<feature type="compositionally biased region" description="Basic and acidic residues" evidence="3">
    <location>
        <begin position="800"/>
        <end position="813"/>
    </location>
</feature>
<dbReference type="Proteomes" id="UP000028524">
    <property type="component" value="Unassembled WGS sequence"/>
</dbReference>
<gene>
    <name evidence="5" type="ORF">S40285_05336</name>
</gene>
<dbReference type="PANTHER" id="PTHR45929:SF6">
    <property type="entry name" value="SH3 DOMAIN PROTEIN (AFU_ORTHOLOGUE AFUA_2G10320)"/>
    <property type="match status" value="1"/>
</dbReference>
<feature type="compositionally biased region" description="Acidic residues" evidence="3">
    <location>
        <begin position="419"/>
        <end position="432"/>
    </location>
</feature>
<evidence type="ECO:0000259" key="4">
    <source>
        <dbReference type="PROSITE" id="PS50002"/>
    </source>
</evidence>
<feature type="compositionally biased region" description="Basic and acidic residues" evidence="3">
    <location>
        <begin position="78"/>
        <end position="88"/>
    </location>
</feature>
<feature type="compositionally biased region" description="Basic and acidic residues" evidence="3">
    <location>
        <begin position="321"/>
        <end position="331"/>
    </location>
</feature>
<dbReference type="SMART" id="SM00326">
    <property type="entry name" value="SH3"/>
    <property type="match status" value="1"/>
</dbReference>
<evidence type="ECO:0000256" key="1">
    <source>
        <dbReference type="ARBA" id="ARBA00022443"/>
    </source>
</evidence>
<feature type="compositionally biased region" description="Pro residues" evidence="3">
    <location>
        <begin position="941"/>
        <end position="958"/>
    </location>
</feature>
<dbReference type="PROSITE" id="PS50002">
    <property type="entry name" value="SH3"/>
    <property type="match status" value="1"/>
</dbReference>
<dbReference type="Pfam" id="PF00018">
    <property type="entry name" value="SH3_1"/>
    <property type="match status" value="1"/>
</dbReference>
<feature type="compositionally biased region" description="Basic and acidic residues" evidence="3">
    <location>
        <begin position="262"/>
        <end position="274"/>
    </location>
</feature>
<dbReference type="STRING" id="1283841.A0A084QNV3"/>
<feature type="compositionally biased region" description="Polar residues" evidence="3">
    <location>
        <begin position="919"/>
        <end position="930"/>
    </location>
</feature>